<gene>
    <name evidence="1" type="ORF">H5410_043858</name>
</gene>
<dbReference type="Proteomes" id="UP000824120">
    <property type="component" value="Chromosome 8"/>
</dbReference>
<organism evidence="1 2">
    <name type="scientific">Solanum commersonii</name>
    <name type="common">Commerson's wild potato</name>
    <name type="synonym">Commerson's nightshade</name>
    <dbReference type="NCBI Taxonomy" id="4109"/>
    <lineage>
        <taxon>Eukaryota</taxon>
        <taxon>Viridiplantae</taxon>
        <taxon>Streptophyta</taxon>
        <taxon>Embryophyta</taxon>
        <taxon>Tracheophyta</taxon>
        <taxon>Spermatophyta</taxon>
        <taxon>Magnoliopsida</taxon>
        <taxon>eudicotyledons</taxon>
        <taxon>Gunneridae</taxon>
        <taxon>Pentapetalae</taxon>
        <taxon>asterids</taxon>
        <taxon>lamiids</taxon>
        <taxon>Solanales</taxon>
        <taxon>Solanaceae</taxon>
        <taxon>Solanoideae</taxon>
        <taxon>Solaneae</taxon>
        <taxon>Solanum</taxon>
    </lineage>
</organism>
<protein>
    <submittedName>
        <fullName evidence="1">Uncharacterized protein</fullName>
    </submittedName>
</protein>
<proteinExistence type="predicted"/>
<reference evidence="1 2" key="1">
    <citation type="submission" date="2020-09" db="EMBL/GenBank/DDBJ databases">
        <title>De no assembly of potato wild relative species, Solanum commersonii.</title>
        <authorList>
            <person name="Cho K."/>
        </authorList>
    </citation>
    <scope>NUCLEOTIDE SEQUENCE [LARGE SCALE GENOMIC DNA]</scope>
    <source>
        <strain evidence="1">LZ3.2</strain>
        <tissue evidence="1">Leaf</tissue>
    </source>
</reference>
<evidence type="ECO:0000313" key="1">
    <source>
        <dbReference type="EMBL" id="KAG5593344.1"/>
    </source>
</evidence>
<evidence type="ECO:0000313" key="2">
    <source>
        <dbReference type="Proteomes" id="UP000824120"/>
    </source>
</evidence>
<sequence length="67" mass="7710">MLHYPQSDFPPFPASVLDLHRRRRPPSALPDAAVFGRFMVFTIARVNSGEDNLKHLFMFPVLLVLFL</sequence>
<accession>A0A9J5Y1E9</accession>
<comment type="caution">
    <text evidence="1">The sequence shown here is derived from an EMBL/GenBank/DDBJ whole genome shotgun (WGS) entry which is preliminary data.</text>
</comment>
<keyword evidence="2" id="KW-1185">Reference proteome</keyword>
<dbReference type="EMBL" id="JACXVP010000008">
    <property type="protein sequence ID" value="KAG5593344.1"/>
    <property type="molecule type" value="Genomic_DNA"/>
</dbReference>
<name>A0A9J5Y1E9_SOLCO</name>
<dbReference type="AlphaFoldDB" id="A0A9J5Y1E9"/>